<dbReference type="AlphaFoldDB" id="A0A3P7JPF3"/>
<dbReference type="EMBL" id="UYYB01115121">
    <property type="protein sequence ID" value="VDM81899.1"/>
    <property type="molecule type" value="Genomic_DNA"/>
</dbReference>
<evidence type="ECO:0000313" key="1">
    <source>
        <dbReference type="EMBL" id="VDM81899.1"/>
    </source>
</evidence>
<name>A0A3P7JPF3_STRVU</name>
<keyword evidence="2" id="KW-1185">Reference proteome</keyword>
<organism evidence="1 2">
    <name type="scientific">Strongylus vulgaris</name>
    <name type="common">Blood worm</name>
    <dbReference type="NCBI Taxonomy" id="40348"/>
    <lineage>
        <taxon>Eukaryota</taxon>
        <taxon>Metazoa</taxon>
        <taxon>Ecdysozoa</taxon>
        <taxon>Nematoda</taxon>
        <taxon>Chromadorea</taxon>
        <taxon>Rhabditida</taxon>
        <taxon>Rhabditina</taxon>
        <taxon>Rhabditomorpha</taxon>
        <taxon>Strongyloidea</taxon>
        <taxon>Strongylidae</taxon>
        <taxon>Strongylus</taxon>
    </lineage>
</organism>
<protein>
    <submittedName>
        <fullName evidence="1">Uncharacterized protein</fullName>
    </submittedName>
</protein>
<accession>A0A3P7JPF3</accession>
<reference evidence="1 2" key="1">
    <citation type="submission" date="2018-11" db="EMBL/GenBank/DDBJ databases">
        <authorList>
            <consortium name="Pathogen Informatics"/>
        </authorList>
    </citation>
    <scope>NUCLEOTIDE SEQUENCE [LARGE SCALE GENOMIC DNA]</scope>
</reference>
<proteinExistence type="predicted"/>
<evidence type="ECO:0000313" key="2">
    <source>
        <dbReference type="Proteomes" id="UP000270094"/>
    </source>
</evidence>
<sequence length="60" mass="7076">MRKRRKHVLFRELHQVLHGKMLLRVLAVAQAIQKRLVKIGSSLQMGRNLVAVGLYWRSQR</sequence>
<gene>
    <name evidence="1" type="ORF">SVUK_LOCUS16897</name>
</gene>
<dbReference type="Proteomes" id="UP000270094">
    <property type="component" value="Unassembled WGS sequence"/>
</dbReference>